<dbReference type="EMBL" id="CP032125">
    <property type="protein sequence ID" value="AXX98687.1"/>
    <property type="molecule type" value="Genomic_DNA"/>
</dbReference>
<evidence type="ECO:0000313" key="3">
    <source>
        <dbReference type="EMBL" id="AXX98687.1"/>
    </source>
</evidence>
<feature type="region of interest" description="Disordered" evidence="1">
    <location>
        <begin position="40"/>
        <end position="96"/>
    </location>
</feature>
<dbReference type="Proteomes" id="UP000261704">
    <property type="component" value="Chromosome"/>
</dbReference>
<sequence length="167" mass="17433">MTHFRAHIRFQTATIAVVAALCLVPATTLANPWNPYPQQTAPALAPTPAPAPKPQPKYYEEAPATLPATQAAPDGPSRFAPPDLDRQLSAPPQSAPYIAPYGYQGAPLTPYASPPAYYGPPPVGYAPAYPMGAPPYGGGAGGYPPPPLGNSFWGGPSGNNYSPFGFW</sequence>
<keyword evidence="2" id="KW-0732">Signal</keyword>
<gene>
    <name evidence="3" type="ORF">BAR1_12610</name>
</gene>
<protein>
    <submittedName>
        <fullName evidence="3">Uncharacterized protein</fullName>
    </submittedName>
</protein>
<dbReference type="AlphaFoldDB" id="A0A347UIK9"/>
<proteinExistence type="predicted"/>
<dbReference type="RefSeq" id="WP_118943341.1">
    <property type="nucleotide sequence ID" value="NZ_CP032125.1"/>
</dbReference>
<accession>A0A347UIK9</accession>
<name>A0A347UIK9_9RHOB</name>
<dbReference type="KEGG" id="pamo:BAR1_12610"/>
<evidence type="ECO:0000256" key="1">
    <source>
        <dbReference type="SAM" id="MobiDB-lite"/>
    </source>
</evidence>
<feature type="signal peptide" evidence="2">
    <location>
        <begin position="1"/>
        <end position="30"/>
    </location>
</feature>
<feature type="chain" id="PRO_5017014355" evidence="2">
    <location>
        <begin position="31"/>
        <end position="167"/>
    </location>
</feature>
<evidence type="ECO:0000313" key="4">
    <source>
        <dbReference type="Proteomes" id="UP000261704"/>
    </source>
</evidence>
<feature type="compositionally biased region" description="Pro residues" evidence="1">
    <location>
        <begin position="45"/>
        <end position="55"/>
    </location>
</feature>
<organism evidence="3 4">
    <name type="scientific">Profundibacter amoris</name>
    <dbReference type="NCBI Taxonomy" id="2171755"/>
    <lineage>
        <taxon>Bacteria</taxon>
        <taxon>Pseudomonadati</taxon>
        <taxon>Pseudomonadota</taxon>
        <taxon>Alphaproteobacteria</taxon>
        <taxon>Rhodobacterales</taxon>
        <taxon>Paracoccaceae</taxon>
        <taxon>Profundibacter</taxon>
    </lineage>
</organism>
<reference evidence="3 4" key="1">
    <citation type="submission" date="2018-09" db="EMBL/GenBank/DDBJ databases">
        <title>Profundibacter amoris BAR1 gen. nov., sp. nov., a new member of the Roseobacter clade isolated at Lokis Castle Vent Field on the Arctic Mid-Oceanic Ridge.</title>
        <authorList>
            <person name="Le Moine Bauer S."/>
            <person name="Sjoeberg A.G."/>
            <person name="L'Haridon S."/>
            <person name="Stokke R."/>
            <person name="Roalkvam I."/>
            <person name="Steen I.H."/>
            <person name="Dahle H."/>
        </authorList>
    </citation>
    <scope>NUCLEOTIDE SEQUENCE [LARGE SCALE GENOMIC DNA]</scope>
    <source>
        <strain evidence="3 4">BAR1</strain>
    </source>
</reference>
<evidence type="ECO:0000256" key="2">
    <source>
        <dbReference type="SAM" id="SignalP"/>
    </source>
</evidence>
<keyword evidence="4" id="KW-1185">Reference proteome</keyword>
<feature type="compositionally biased region" description="Low complexity" evidence="1">
    <location>
        <begin position="62"/>
        <end position="73"/>
    </location>
</feature>